<comment type="caution">
    <text evidence="2">The sequence shown here is derived from an EMBL/GenBank/DDBJ whole genome shotgun (WGS) entry which is preliminary data.</text>
</comment>
<evidence type="ECO:0000256" key="1">
    <source>
        <dbReference type="SAM" id="MobiDB-lite"/>
    </source>
</evidence>
<gene>
    <name evidence="2" type="ORF">DUNSADRAFT_2067</name>
</gene>
<feature type="compositionally biased region" description="Low complexity" evidence="1">
    <location>
        <begin position="66"/>
        <end position="86"/>
    </location>
</feature>
<dbReference type="EMBL" id="MU070718">
    <property type="protein sequence ID" value="KAF5826780.1"/>
    <property type="molecule type" value="Genomic_DNA"/>
</dbReference>
<organism evidence="2 3">
    <name type="scientific">Dunaliella salina</name>
    <name type="common">Green alga</name>
    <name type="synonym">Protococcus salinus</name>
    <dbReference type="NCBI Taxonomy" id="3046"/>
    <lineage>
        <taxon>Eukaryota</taxon>
        <taxon>Viridiplantae</taxon>
        <taxon>Chlorophyta</taxon>
        <taxon>core chlorophytes</taxon>
        <taxon>Chlorophyceae</taxon>
        <taxon>CS clade</taxon>
        <taxon>Chlamydomonadales</taxon>
        <taxon>Dunaliellaceae</taxon>
        <taxon>Dunaliella</taxon>
    </lineage>
</organism>
<reference evidence="2" key="1">
    <citation type="submission" date="2017-08" db="EMBL/GenBank/DDBJ databases">
        <authorList>
            <person name="Polle J.E."/>
            <person name="Barry K."/>
            <person name="Cushman J."/>
            <person name="Schmutz J."/>
            <person name="Tran D."/>
            <person name="Hathwaick L.T."/>
            <person name="Yim W.C."/>
            <person name="Jenkins J."/>
            <person name="Mckie-Krisberg Z.M."/>
            <person name="Prochnik S."/>
            <person name="Lindquist E."/>
            <person name="Dockter R.B."/>
            <person name="Adam C."/>
            <person name="Molina H."/>
            <person name="Bunkerborg J."/>
            <person name="Jin E."/>
            <person name="Buchheim M."/>
            <person name="Magnuson J."/>
        </authorList>
    </citation>
    <scope>NUCLEOTIDE SEQUENCE</scope>
    <source>
        <strain evidence="2">CCAP 19/18</strain>
    </source>
</reference>
<feature type="compositionally biased region" description="Low complexity" evidence="1">
    <location>
        <begin position="100"/>
        <end position="112"/>
    </location>
</feature>
<proteinExistence type="predicted"/>
<feature type="compositionally biased region" description="Acidic residues" evidence="1">
    <location>
        <begin position="48"/>
        <end position="65"/>
    </location>
</feature>
<keyword evidence="3" id="KW-1185">Reference proteome</keyword>
<sequence length="270" mass="30658">MQAMEGGGQAVYALPVSEMRLRARQMEGLSDGDEPRASEGEESKADWFDEFYDASSDSGDDEQQEQEQQQSVQSEQHGQEHQQSLQSEEHEQLHVEHGQQHSQQQQGASQQHQQHELGGGAGGEKSDAEAADFARGQLPGSDGSKYVRRAVKKRWVPHSLTAAEEEAFRKYLWEVFKKYGECEETQEQVERCLALPFPFETARIRSIMPTTYEQFLDALEQLGIPVGNFSHDYDSCPCGSVCRLEAQHAQQCPLPHCQKSRSQHKRFKYR</sequence>
<name>A0ABQ7FWR6_DUNSA</name>
<feature type="compositionally biased region" description="Basic and acidic residues" evidence="1">
    <location>
        <begin position="33"/>
        <end position="47"/>
    </location>
</feature>
<feature type="compositionally biased region" description="Basic and acidic residues" evidence="1">
    <location>
        <begin position="87"/>
        <end position="99"/>
    </location>
</feature>
<protein>
    <submittedName>
        <fullName evidence="2">Uncharacterized protein</fullName>
    </submittedName>
</protein>
<dbReference type="Proteomes" id="UP000815325">
    <property type="component" value="Unassembled WGS sequence"/>
</dbReference>
<evidence type="ECO:0000313" key="3">
    <source>
        <dbReference type="Proteomes" id="UP000815325"/>
    </source>
</evidence>
<feature type="region of interest" description="Disordered" evidence="1">
    <location>
        <begin position="23"/>
        <end position="128"/>
    </location>
</feature>
<evidence type="ECO:0000313" key="2">
    <source>
        <dbReference type="EMBL" id="KAF5826780.1"/>
    </source>
</evidence>
<accession>A0ABQ7FWR6</accession>